<gene>
    <name evidence="3" type="ORF">FAA97_18960</name>
</gene>
<proteinExistence type="predicted"/>
<accession>A0A4S8NV47</accession>
<dbReference type="Pfam" id="PF18557">
    <property type="entry name" value="NepR"/>
    <property type="match status" value="1"/>
</dbReference>
<evidence type="ECO:0000256" key="1">
    <source>
        <dbReference type="SAM" id="MobiDB-lite"/>
    </source>
</evidence>
<dbReference type="RefSeq" id="WP_136600133.1">
    <property type="nucleotide sequence ID" value="NZ_STGV01000007.1"/>
</dbReference>
<dbReference type="InterPro" id="IPR041649">
    <property type="entry name" value="NepR"/>
</dbReference>
<sequence>MDNEKAPGSDHAGEDAGKTGIVDEKIGSRLKSYYDSIVDEGTPAHLLDLLERLHEAELKATKSDRQ</sequence>
<evidence type="ECO:0000313" key="4">
    <source>
        <dbReference type="Proteomes" id="UP000308828"/>
    </source>
</evidence>
<organism evidence="3 4">
    <name type="scientific">Peteryoungia ipomoeae</name>
    <dbReference type="NCBI Taxonomy" id="1210932"/>
    <lineage>
        <taxon>Bacteria</taxon>
        <taxon>Pseudomonadati</taxon>
        <taxon>Pseudomonadota</taxon>
        <taxon>Alphaproteobacteria</taxon>
        <taxon>Hyphomicrobiales</taxon>
        <taxon>Rhizobiaceae</taxon>
        <taxon>Peteryoungia</taxon>
    </lineage>
</organism>
<reference evidence="3 4" key="1">
    <citation type="submission" date="2019-04" db="EMBL/GenBank/DDBJ databases">
        <title>Genome sequence of strain shin9-1.</title>
        <authorList>
            <person name="Gao J."/>
            <person name="Sun J."/>
        </authorList>
    </citation>
    <scope>NUCLEOTIDE SEQUENCE [LARGE SCALE GENOMIC DNA]</scope>
    <source>
        <strain evidence="4">shin9-1</strain>
    </source>
</reference>
<comment type="caution">
    <text evidence="3">The sequence shown here is derived from an EMBL/GenBank/DDBJ whole genome shotgun (WGS) entry which is preliminary data.</text>
</comment>
<feature type="region of interest" description="Disordered" evidence="1">
    <location>
        <begin position="1"/>
        <end position="22"/>
    </location>
</feature>
<feature type="domain" description="Anti-sigma factor NepR" evidence="2">
    <location>
        <begin position="24"/>
        <end position="57"/>
    </location>
</feature>
<dbReference type="AlphaFoldDB" id="A0A4S8NV47"/>
<dbReference type="OrthoDB" id="8421187at2"/>
<evidence type="ECO:0000259" key="2">
    <source>
        <dbReference type="Pfam" id="PF18557"/>
    </source>
</evidence>
<evidence type="ECO:0000313" key="3">
    <source>
        <dbReference type="EMBL" id="THV20675.1"/>
    </source>
</evidence>
<protein>
    <recommendedName>
        <fullName evidence="2">Anti-sigma factor NepR domain-containing protein</fullName>
    </recommendedName>
</protein>
<keyword evidence="4" id="KW-1185">Reference proteome</keyword>
<dbReference type="EMBL" id="STGV01000007">
    <property type="protein sequence ID" value="THV20675.1"/>
    <property type="molecule type" value="Genomic_DNA"/>
</dbReference>
<dbReference type="Proteomes" id="UP000308828">
    <property type="component" value="Unassembled WGS sequence"/>
</dbReference>
<name>A0A4S8NV47_9HYPH</name>